<reference evidence="2 3" key="1">
    <citation type="submission" date="2019-02" db="EMBL/GenBank/DDBJ databases">
        <title>Prokaryotic population dynamics and viral predation in marine succession experiment using metagenomics: the confinement effect.</title>
        <authorList>
            <person name="Haro-Moreno J.M."/>
            <person name="Rodriguez-Valera F."/>
            <person name="Lopez-Perez M."/>
        </authorList>
    </citation>
    <scope>NUCLEOTIDE SEQUENCE [LARGE SCALE GENOMIC DNA]</scope>
    <source>
        <strain evidence="2">MED-G164</strain>
    </source>
</reference>
<dbReference type="Proteomes" id="UP000315283">
    <property type="component" value="Unassembled WGS sequence"/>
</dbReference>
<evidence type="ECO:0000256" key="1">
    <source>
        <dbReference type="SAM" id="SignalP"/>
    </source>
</evidence>
<dbReference type="AlphaFoldDB" id="A0A520N2W2"/>
<dbReference type="PROSITE" id="PS51257">
    <property type="entry name" value="PROKAR_LIPOPROTEIN"/>
    <property type="match status" value="1"/>
</dbReference>
<proteinExistence type="predicted"/>
<feature type="chain" id="PRO_5021887938" evidence="1">
    <location>
        <begin position="25"/>
        <end position="298"/>
    </location>
</feature>
<organism evidence="2 3">
    <name type="scientific">SAR86 cluster bacterium</name>
    <dbReference type="NCBI Taxonomy" id="2030880"/>
    <lineage>
        <taxon>Bacteria</taxon>
        <taxon>Pseudomonadati</taxon>
        <taxon>Pseudomonadota</taxon>
        <taxon>Gammaproteobacteria</taxon>
        <taxon>SAR86 cluster</taxon>
    </lineage>
</organism>
<protein>
    <submittedName>
        <fullName evidence="2">Uncharacterized protein</fullName>
    </submittedName>
</protein>
<evidence type="ECO:0000313" key="3">
    <source>
        <dbReference type="Proteomes" id="UP000315283"/>
    </source>
</evidence>
<feature type="signal peptide" evidence="1">
    <location>
        <begin position="1"/>
        <end position="24"/>
    </location>
</feature>
<accession>A0A520N2W2</accession>
<name>A0A520N2W2_9GAMM</name>
<dbReference type="EMBL" id="SHBJ01000027">
    <property type="protein sequence ID" value="RZO27814.1"/>
    <property type="molecule type" value="Genomic_DNA"/>
</dbReference>
<gene>
    <name evidence="2" type="ORF">EVA97_03690</name>
</gene>
<keyword evidence="1" id="KW-0732">Signal</keyword>
<comment type="caution">
    <text evidence="2">The sequence shown here is derived from an EMBL/GenBank/DDBJ whole genome shotgun (WGS) entry which is preliminary data.</text>
</comment>
<evidence type="ECO:0000313" key="2">
    <source>
        <dbReference type="EMBL" id="RZO27814.1"/>
    </source>
</evidence>
<sequence>MLFKNKFMIAFVMSVLFVTSCSNQMSNESSGENKDAEIYAEFVDSLESTDGQTYVEFMACTRGPDFNAENSTKMIADWQKLITAESLFGVWGYVPAADTNAFGDSLWWELNWNSKQEADDEWNAWNQNEAAQAWAEEYSNVMVCDGEGRNSFDGVYPILPNTYGAVNESGYFYSEFYQCSYTDGSDRTNAEAFLPGFTDAVSNSDYNGTGYSYANYFAYKNADGSHTDADVDFLWANFSNTKDSMDKAAQSFEKDVRDEMFPLFSEFATCAEVPDVYHGWTFYIGDQKEFMPDFTSRG</sequence>